<dbReference type="InterPro" id="IPR053714">
    <property type="entry name" value="Iso_Racemase_Enz_sf"/>
</dbReference>
<organism evidence="2 3">
    <name type="scientific">Allokutzneria albata</name>
    <name type="common">Kibdelosporangium albatum</name>
    <dbReference type="NCBI Taxonomy" id="211114"/>
    <lineage>
        <taxon>Bacteria</taxon>
        <taxon>Bacillati</taxon>
        <taxon>Actinomycetota</taxon>
        <taxon>Actinomycetes</taxon>
        <taxon>Pseudonocardiales</taxon>
        <taxon>Pseudonocardiaceae</taxon>
        <taxon>Allokutzneria</taxon>
    </lineage>
</organism>
<evidence type="ECO:0008006" key="4">
    <source>
        <dbReference type="Google" id="ProtNLM"/>
    </source>
</evidence>
<dbReference type="RefSeq" id="WP_043813645.1">
    <property type="nucleotide sequence ID" value="NZ_LT629701.1"/>
</dbReference>
<dbReference type="Pfam" id="PF01177">
    <property type="entry name" value="Asp_Glu_race"/>
    <property type="match status" value="1"/>
</dbReference>
<proteinExistence type="inferred from homology"/>
<keyword evidence="3" id="KW-1185">Reference proteome</keyword>
<evidence type="ECO:0000313" key="3">
    <source>
        <dbReference type="Proteomes" id="UP000183376"/>
    </source>
</evidence>
<dbReference type="EMBL" id="LT629701">
    <property type="protein sequence ID" value="SDM54726.1"/>
    <property type="molecule type" value="Genomic_DNA"/>
</dbReference>
<accession>A0A1G9U455</accession>
<dbReference type="Gene3D" id="3.40.50.12500">
    <property type="match status" value="1"/>
</dbReference>
<sequence length="214" mass="22736">MKVFLLYTVPGLVPVLSGLAAEQVPDAELLHYVDGSLLRDTIANGGPPQHVHDKLAAYARFARECEADVLLVTCSSIGEAAERCVGIPVMRIDQPMCRDAVRSGMRIGVLATVSSTLEPTTRLVRRASAEQGVERDIRAVLCEGAFDALRAGDTETHDALVTAAFRRLSTEVDVIVLAQASMARIVSGLAPESVTVPVLSSPESGIAQLKGFKA</sequence>
<name>A0A1G9U455_ALLAB</name>
<protein>
    <recommendedName>
        <fullName evidence="4">Asp/Glu/Hydantoin racemase</fullName>
    </recommendedName>
</protein>
<comment type="similarity">
    <text evidence="1">Belongs to the HyuE racemase family.</text>
</comment>
<reference evidence="2 3" key="1">
    <citation type="submission" date="2016-10" db="EMBL/GenBank/DDBJ databases">
        <authorList>
            <person name="de Groot N.N."/>
        </authorList>
    </citation>
    <scope>NUCLEOTIDE SEQUENCE [LARGE SCALE GENOMIC DNA]</scope>
    <source>
        <strain evidence="2 3">DSM 44149</strain>
    </source>
</reference>
<evidence type="ECO:0000256" key="1">
    <source>
        <dbReference type="ARBA" id="ARBA00038414"/>
    </source>
</evidence>
<dbReference type="eggNOG" id="COG4126">
    <property type="taxonomic scope" value="Bacteria"/>
</dbReference>
<dbReference type="STRING" id="211114.SAMN04489726_2168"/>
<gene>
    <name evidence="2" type="ORF">SAMN04489726_2168</name>
</gene>
<dbReference type="InterPro" id="IPR015942">
    <property type="entry name" value="Asp/Glu/hydantoin_racemase"/>
</dbReference>
<dbReference type="AlphaFoldDB" id="A0A1G9U455"/>
<evidence type="ECO:0000313" key="2">
    <source>
        <dbReference type="EMBL" id="SDM54726.1"/>
    </source>
</evidence>
<dbReference type="Proteomes" id="UP000183376">
    <property type="component" value="Chromosome I"/>
</dbReference>
<dbReference type="GO" id="GO:0047661">
    <property type="term" value="F:amino-acid racemase activity"/>
    <property type="evidence" value="ECO:0007669"/>
    <property type="project" value="InterPro"/>
</dbReference>